<evidence type="ECO:0000313" key="8">
    <source>
        <dbReference type="Proteomes" id="UP000593562"/>
    </source>
</evidence>
<dbReference type="Gene3D" id="1.20.120.980">
    <property type="entry name" value="Serine carboxypeptidase S28, SKS domain"/>
    <property type="match status" value="1"/>
</dbReference>
<protein>
    <submittedName>
        <fullName evidence="7">Lysosomal Pro-X carboxypeptidase</fullName>
    </submittedName>
</protein>
<evidence type="ECO:0000256" key="3">
    <source>
        <dbReference type="ARBA" id="ARBA00022729"/>
    </source>
</evidence>
<dbReference type="EMBL" id="JAAARO010000009">
    <property type="protein sequence ID" value="KAF5742580.1"/>
    <property type="molecule type" value="Genomic_DNA"/>
</dbReference>
<keyword evidence="4" id="KW-0378">Hydrolase</keyword>
<comment type="caution">
    <text evidence="7">The sequence shown here is derived from an EMBL/GenBank/DDBJ whole genome shotgun (WGS) entry which is preliminary data.</text>
</comment>
<dbReference type="GO" id="GO:0004180">
    <property type="term" value="F:carboxypeptidase activity"/>
    <property type="evidence" value="ECO:0007669"/>
    <property type="project" value="UniProtKB-KW"/>
</dbReference>
<reference evidence="7 8" key="1">
    <citation type="journal article" date="2020" name="Nat. Commun.">
        <title>Genome of Tripterygium wilfordii and identification of cytochrome P450 involved in triptolide biosynthesis.</title>
        <authorList>
            <person name="Tu L."/>
            <person name="Su P."/>
            <person name="Zhang Z."/>
            <person name="Gao L."/>
            <person name="Wang J."/>
            <person name="Hu T."/>
            <person name="Zhou J."/>
            <person name="Zhang Y."/>
            <person name="Zhao Y."/>
            <person name="Liu Y."/>
            <person name="Song Y."/>
            <person name="Tong Y."/>
            <person name="Lu Y."/>
            <person name="Yang J."/>
            <person name="Xu C."/>
            <person name="Jia M."/>
            <person name="Peters R.J."/>
            <person name="Huang L."/>
            <person name="Gao W."/>
        </authorList>
    </citation>
    <scope>NUCLEOTIDE SEQUENCE [LARGE SCALE GENOMIC DNA]</scope>
    <source>
        <strain evidence="8">cv. XIE 37</strain>
        <tissue evidence="7">Leaf</tissue>
    </source>
</reference>
<sequence>MAAPSVLQSFCLPWLLLALLFLASSASASSPLKKIPTLGVRGVLNPEKSEAASVPEDLQTYYYHQTLDHFNFKPESYATFKQRYMVSYKHWRGAHVAAPIFAYLGEESSVDDDVKAIGFLRDNAPRFGALIVYIEHRYYGKSVPFGGSQNETLKNATKRGYFNSAQALADYAEVLTYLKQKLSAEASPVIVIGGSYGGMLASWFRLKYPHIALGALASSAPILYFDGITSPDAYYNVVTKDFRETSENCYNTIKKSWSEIEKVAAKKDGLSILSKKFKTCKPLGSVNDLENYLYNMYTTAAQYDRPPSYPVSKICNGIDAEPNEGSDLLDKIAAGMFAYRGYEGCYQFKDFFSSETLLGWSWQVCSDLVIPIGIGNHTMFLPSPFNMTDYIKSCKDSYGVSPRTHWITTYFGGQNIKQVLKRFGSNIIFSNGLRDPYSSGGVLENISHSVVAVSTKKGAHCVDILPAKENDPEWLVMQRNVELEIINGWILKYYEDLLQSS</sequence>
<gene>
    <name evidence="7" type="ORF">HS088_TW09G00631</name>
</gene>
<dbReference type="Proteomes" id="UP000593562">
    <property type="component" value="Unassembled WGS sequence"/>
</dbReference>
<keyword evidence="3 6" id="KW-0732">Signal</keyword>
<dbReference type="InterPro" id="IPR029058">
    <property type="entry name" value="AB_hydrolase_fold"/>
</dbReference>
<evidence type="ECO:0000313" key="7">
    <source>
        <dbReference type="EMBL" id="KAF5742580.1"/>
    </source>
</evidence>
<evidence type="ECO:0000256" key="1">
    <source>
        <dbReference type="ARBA" id="ARBA00011079"/>
    </source>
</evidence>
<proteinExistence type="inferred from homology"/>
<name>A0A7J7D888_TRIWF</name>
<feature type="signal peptide" evidence="6">
    <location>
        <begin position="1"/>
        <end position="28"/>
    </location>
</feature>
<dbReference type="SUPFAM" id="SSF53474">
    <property type="entry name" value="alpha/beta-Hydrolases"/>
    <property type="match status" value="1"/>
</dbReference>
<keyword evidence="8" id="KW-1185">Reference proteome</keyword>
<dbReference type="AlphaFoldDB" id="A0A7J7D888"/>
<dbReference type="InterPro" id="IPR008758">
    <property type="entry name" value="Peptidase_S28"/>
</dbReference>
<dbReference type="Gene3D" id="3.40.50.1820">
    <property type="entry name" value="alpha/beta hydrolase"/>
    <property type="match status" value="1"/>
</dbReference>
<evidence type="ECO:0000256" key="4">
    <source>
        <dbReference type="ARBA" id="ARBA00022801"/>
    </source>
</evidence>
<evidence type="ECO:0000256" key="6">
    <source>
        <dbReference type="SAM" id="SignalP"/>
    </source>
</evidence>
<evidence type="ECO:0000256" key="5">
    <source>
        <dbReference type="ARBA" id="ARBA00023180"/>
    </source>
</evidence>
<dbReference type="Pfam" id="PF05577">
    <property type="entry name" value="Peptidase_S28"/>
    <property type="match status" value="1"/>
</dbReference>
<dbReference type="FunFam" id="1.20.120.980:FF:000006">
    <property type="entry name" value="Serine carboxypeptidase S28 family protein"/>
    <property type="match status" value="1"/>
</dbReference>
<dbReference type="GO" id="GO:0006508">
    <property type="term" value="P:proteolysis"/>
    <property type="evidence" value="ECO:0007669"/>
    <property type="project" value="UniProtKB-KW"/>
</dbReference>
<evidence type="ECO:0000256" key="2">
    <source>
        <dbReference type="ARBA" id="ARBA00022670"/>
    </source>
</evidence>
<dbReference type="InParanoid" id="A0A7J7D888"/>
<dbReference type="OrthoDB" id="2130629at2759"/>
<keyword evidence="5" id="KW-0325">Glycoprotein</keyword>
<dbReference type="PANTHER" id="PTHR11010:SF96">
    <property type="entry name" value="LYSOSOMAL PRO-X CARBOXYPEPTIDASE-LIKE ISOFORM X1"/>
    <property type="match status" value="1"/>
</dbReference>
<dbReference type="GO" id="GO:0070008">
    <property type="term" value="F:serine-type exopeptidase activity"/>
    <property type="evidence" value="ECO:0007669"/>
    <property type="project" value="InterPro"/>
</dbReference>
<accession>A0A7J7D888</accession>
<organism evidence="7 8">
    <name type="scientific">Tripterygium wilfordii</name>
    <name type="common">Thunder God vine</name>
    <dbReference type="NCBI Taxonomy" id="458696"/>
    <lineage>
        <taxon>Eukaryota</taxon>
        <taxon>Viridiplantae</taxon>
        <taxon>Streptophyta</taxon>
        <taxon>Embryophyta</taxon>
        <taxon>Tracheophyta</taxon>
        <taxon>Spermatophyta</taxon>
        <taxon>Magnoliopsida</taxon>
        <taxon>eudicotyledons</taxon>
        <taxon>Gunneridae</taxon>
        <taxon>Pentapetalae</taxon>
        <taxon>rosids</taxon>
        <taxon>fabids</taxon>
        <taxon>Celastrales</taxon>
        <taxon>Celastraceae</taxon>
        <taxon>Tripterygium</taxon>
    </lineage>
</organism>
<comment type="similarity">
    <text evidence="1">Belongs to the peptidase S28 family.</text>
</comment>
<dbReference type="PANTHER" id="PTHR11010">
    <property type="entry name" value="PROTEASE S28 PRO-X CARBOXYPEPTIDASE-RELATED"/>
    <property type="match status" value="1"/>
</dbReference>
<keyword evidence="2" id="KW-0645">Protease</keyword>
<keyword evidence="7" id="KW-0121">Carboxypeptidase</keyword>
<feature type="chain" id="PRO_5029860601" evidence="6">
    <location>
        <begin position="29"/>
        <end position="501"/>
    </location>
</feature>
<dbReference type="InterPro" id="IPR042269">
    <property type="entry name" value="Ser_carbopepase_S28_SKS"/>
</dbReference>
<dbReference type="GO" id="GO:0008239">
    <property type="term" value="F:dipeptidyl-peptidase activity"/>
    <property type="evidence" value="ECO:0007669"/>
    <property type="project" value="TreeGrafter"/>
</dbReference>